<dbReference type="SUPFAM" id="SSF56317">
    <property type="entry name" value="Carbon-nitrogen hydrolase"/>
    <property type="match status" value="1"/>
</dbReference>
<dbReference type="AlphaFoldDB" id="Q2N968"/>
<keyword evidence="12" id="KW-1185">Reference proteome</keyword>
<feature type="binding site" evidence="7">
    <location>
        <position position="572"/>
    </location>
    <ligand>
        <name>ATP</name>
        <dbReference type="ChEBI" id="CHEBI:30616"/>
    </ligand>
</feature>
<dbReference type="PROSITE" id="PS50263">
    <property type="entry name" value="CN_HYDROLASE"/>
    <property type="match status" value="1"/>
</dbReference>
<dbReference type="InterPro" id="IPR003694">
    <property type="entry name" value="NAD_synthase"/>
</dbReference>
<dbReference type="InterPro" id="IPR036526">
    <property type="entry name" value="C-N_Hydrolase_sf"/>
</dbReference>
<evidence type="ECO:0000256" key="7">
    <source>
        <dbReference type="HAMAP-Rule" id="MF_02090"/>
    </source>
</evidence>
<dbReference type="InterPro" id="IPR022310">
    <property type="entry name" value="NAD/GMP_synthase"/>
</dbReference>
<dbReference type="Pfam" id="PF02540">
    <property type="entry name" value="NAD_synthase"/>
    <property type="match status" value="1"/>
</dbReference>
<dbReference type="GO" id="GO:0008795">
    <property type="term" value="F:NAD+ synthase activity"/>
    <property type="evidence" value="ECO:0007669"/>
    <property type="project" value="UniProtKB-UniRule"/>
</dbReference>
<feature type="active site" description="For glutaminase activity" evidence="7">
    <location>
        <position position="212"/>
    </location>
</feature>
<dbReference type="Gene3D" id="3.60.110.10">
    <property type="entry name" value="Carbon-nitrogen hydrolase"/>
    <property type="match status" value="1"/>
</dbReference>
<dbReference type="CDD" id="cd07570">
    <property type="entry name" value="GAT_Gln-NAD-synth"/>
    <property type="match status" value="1"/>
</dbReference>
<dbReference type="eggNOG" id="COG0171">
    <property type="taxonomic scope" value="Bacteria"/>
</dbReference>
<sequence>MHQAGAKIRRFRETHDPPLSAEEFGARYGAPQPWASRTVYGWEVKGKVARPPVQKRLAALGVCDPGDWLEEARPEDNIPTRKGTARMSDAAHPFYDRHRQGMIRVATATPAVRTADVPFNRDGIIAEARKAHDLEVDLVVYPELCVSSYAIDDLHLQTAMLDASEAAVGAIAQATRDLSPVLIIGAPLRRNGKIYNCALALSRGRVLGVVPKSFLPNYREFYEKRHFAHGRNCQGLEIALNGERMPFGTDLIFAAHDLPGFTFGIEICEDFWSPNPPGTLAALASATILANLSASPITIGRADDRHLHCRSSSARSICAYAYSASGFGESTTDLSWDGQGVVYEMGELMKQSTRFDLDTELCAVDIDIQRILAERMRNQTFSDAAEHEGRPEDWYRRIEFQHAGTGGDTGLMRPIRRFPFVPNNRATLDEDCYEAFNIQVDALMRRIKATGPKSLVIGISGGLDSTHALIVAAKACDRLGLPRTTIRGYTMPGFATSDYTKSNAWKLMQAMEITAEEIDIKPTARTMLENIGHAFADGEPVYDTTFENVQAGLRTDYLFRLAGQHKGFVVGTGDLSELALGWCTYGVGDHMSHYGVNAGVPKTLIQYLIRWTIETEQFVPECSAVLGAILDTEISPELVPAGEDGEIQSTESTIGPYELNDFFLHHIVRYGQSPSKVAFLAWHAWKDIEAGEWPEGFPEDRKNAYDLATIRHWLEKFLWRFFQFSQFKRSALPNGPKVSSGGALSPRGDWRAPSDAVAEVWLAELKDNVPES</sequence>
<name>Q2N968_ERYLH</name>
<dbReference type="GO" id="GO:0005524">
    <property type="term" value="F:ATP binding"/>
    <property type="evidence" value="ECO:0007669"/>
    <property type="project" value="UniProtKB-UniRule"/>
</dbReference>
<dbReference type="HAMAP" id="MF_02090">
    <property type="entry name" value="NadE_glutamine_dep"/>
    <property type="match status" value="1"/>
</dbReference>
<evidence type="ECO:0000259" key="10">
    <source>
        <dbReference type="PROSITE" id="PS50263"/>
    </source>
</evidence>
<feature type="binding site" evidence="7">
    <location>
        <position position="548"/>
    </location>
    <ligand>
        <name>deamido-NAD(+)</name>
        <dbReference type="ChEBI" id="CHEBI:58437"/>
        <note>ligand shared between two neighboring subunits</note>
    </ligand>
</feature>
<reference evidence="12" key="1">
    <citation type="journal article" date="2009" name="J. Bacteriol.">
        <title>Complete genome sequence of Erythrobacter litoralis HTCC2594.</title>
        <authorList>
            <person name="Oh H.M."/>
            <person name="Giovannoni S.J."/>
            <person name="Ferriera S."/>
            <person name="Johnson J."/>
            <person name="Cho J.C."/>
        </authorList>
    </citation>
    <scope>NUCLEOTIDE SEQUENCE [LARGE SCALE GENOMIC DNA]</scope>
    <source>
        <strain evidence="12">HTCC2594</strain>
    </source>
</reference>
<proteinExistence type="inferred from homology"/>
<evidence type="ECO:0000256" key="8">
    <source>
        <dbReference type="PIRNR" id="PIRNR006630"/>
    </source>
</evidence>
<dbReference type="Pfam" id="PF00795">
    <property type="entry name" value="CN_hydrolase"/>
    <property type="match status" value="1"/>
</dbReference>
<protein>
    <recommendedName>
        <fullName evidence="7 8">Glutamine-dependent NAD(+) synthetase</fullName>
        <ecNumber evidence="7 8">6.3.5.1</ecNumber>
    </recommendedName>
    <alternativeName>
        <fullName evidence="7 8">NAD(+) synthase [glutamine-hydrolyzing]</fullName>
    </alternativeName>
</protein>
<dbReference type="InterPro" id="IPR003010">
    <property type="entry name" value="C-N_Hydrolase"/>
</dbReference>
<feature type="binding site" evidence="7">
    <location>
        <begin position="458"/>
        <end position="465"/>
    </location>
    <ligand>
        <name>ATP</name>
        <dbReference type="ChEBI" id="CHEBI:30616"/>
    </ligand>
</feature>
<feature type="active site" description="Nucleophile; for glutaminase activity" evidence="7">
    <location>
        <position position="268"/>
    </location>
</feature>
<dbReference type="Gene3D" id="3.40.50.620">
    <property type="entry name" value="HUPs"/>
    <property type="match status" value="1"/>
</dbReference>
<dbReference type="Proteomes" id="UP000008808">
    <property type="component" value="Chromosome"/>
</dbReference>
<dbReference type="NCBIfam" id="NF002730">
    <property type="entry name" value="PRK02628.1"/>
    <property type="match status" value="1"/>
</dbReference>
<evidence type="ECO:0000313" key="11">
    <source>
        <dbReference type="EMBL" id="ABC63773.1"/>
    </source>
</evidence>
<dbReference type="PANTHER" id="PTHR23090:SF9">
    <property type="entry name" value="GLUTAMINE-DEPENDENT NAD(+) SYNTHETASE"/>
    <property type="match status" value="1"/>
</dbReference>
<evidence type="ECO:0000256" key="1">
    <source>
        <dbReference type="ARBA" id="ARBA00005188"/>
    </source>
</evidence>
<feature type="binding site" evidence="7">
    <location>
        <position position="218"/>
    </location>
    <ligand>
        <name>L-glutamine</name>
        <dbReference type="ChEBI" id="CHEBI:58359"/>
    </ligand>
</feature>
<dbReference type="GO" id="GO:0009435">
    <property type="term" value="P:NAD+ biosynthetic process"/>
    <property type="evidence" value="ECO:0007669"/>
    <property type="project" value="UniProtKB-UniRule"/>
</dbReference>
<dbReference type="FunFam" id="1.10.10.1140:FF:000001">
    <property type="entry name" value="Glutamine-dependent NAD(+) synthetase"/>
    <property type="match status" value="1"/>
</dbReference>
<gene>
    <name evidence="7" type="primary">nadE</name>
    <name evidence="11" type="ordered locus">ELI_08405</name>
</gene>
<feature type="active site" description="Proton acceptor; for glutaminase activity" evidence="7">
    <location>
        <position position="143"/>
    </location>
</feature>
<dbReference type="GO" id="GO:0005737">
    <property type="term" value="C:cytoplasm"/>
    <property type="evidence" value="ECO:0007669"/>
    <property type="project" value="InterPro"/>
</dbReference>
<dbReference type="CDD" id="cd00553">
    <property type="entry name" value="NAD_synthase"/>
    <property type="match status" value="1"/>
</dbReference>
<dbReference type="UniPathway" id="UPA00253">
    <property type="reaction ID" value="UER00334"/>
</dbReference>
<comment type="function">
    <text evidence="7">Catalyzes the ATP-dependent amidation of deamido-NAD to form NAD. Uses L-glutamine as a nitrogen source.</text>
</comment>
<feature type="binding site" evidence="7">
    <location>
        <begin position="582"/>
        <end position="585"/>
    </location>
    <ligand>
        <name>deamido-NAD(+)</name>
        <dbReference type="ChEBI" id="CHEBI:58437"/>
        <note>ligand shared between two neighboring subunits</note>
    </ligand>
</feature>
<keyword evidence="5 7" id="KW-0067">ATP-binding</keyword>
<dbReference type="InterPro" id="IPR041856">
    <property type="entry name" value="NAD+_synth_C"/>
</dbReference>
<dbReference type="GO" id="GO:0003952">
    <property type="term" value="F:NAD+ synthase (glutamine-hydrolyzing) activity"/>
    <property type="evidence" value="ECO:0007669"/>
    <property type="project" value="UniProtKB-UniRule"/>
</dbReference>
<dbReference type="Gene3D" id="1.10.10.1140">
    <property type="entry name" value="Glutamine-dependent NAD+ synthetase, C-terminal domain"/>
    <property type="match status" value="1"/>
</dbReference>
<keyword evidence="4 7" id="KW-0547">Nucleotide-binding</keyword>
<dbReference type="InterPro" id="IPR014445">
    <property type="entry name" value="Gln-dep_NAD_synthase"/>
</dbReference>
<dbReference type="STRING" id="314225.ELI_08405"/>
<evidence type="ECO:0000256" key="2">
    <source>
        <dbReference type="ARBA" id="ARBA00007145"/>
    </source>
</evidence>
<feature type="binding site" evidence="7">
    <location>
        <position position="577"/>
    </location>
    <ligand>
        <name>deamido-NAD(+)</name>
        <dbReference type="ChEBI" id="CHEBI:58437"/>
        <note>ligand shared between two neighboring subunits</note>
    </ligand>
</feature>
<keyword evidence="3 7" id="KW-0436">Ligase</keyword>
<dbReference type="PIRSF" id="PIRSF006630">
    <property type="entry name" value="NADS_GAT"/>
    <property type="match status" value="1"/>
</dbReference>
<evidence type="ECO:0000256" key="6">
    <source>
        <dbReference type="ARBA" id="ARBA00023027"/>
    </source>
</evidence>
<dbReference type="eggNOG" id="COG0388">
    <property type="taxonomic scope" value="Bacteria"/>
</dbReference>
<evidence type="ECO:0000256" key="9">
    <source>
        <dbReference type="SAM" id="MobiDB-lite"/>
    </source>
</evidence>
<comment type="catalytic activity">
    <reaction evidence="7 8">
        <text>deamido-NAD(+) + L-glutamine + ATP + H2O = L-glutamate + AMP + diphosphate + NAD(+) + H(+)</text>
        <dbReference type="Rhea" id="RHEA:24384"/>
        <dbReference type="ChEBI" id="CHEBI:15377"/>
        <dbReference type="ChEBI" id="CHEBI:15378"/>
        <dbReference type="ChEBI" id="CHEBI:29985"/>
        <dbReference type="ChEBI" id="CHEBI:30616"/>
        <dbReference type="ChEBI" id="CHEBI:33019"/>
        <dbReference type="ChEBI" id="CHEBI:57540"/>
        <dbReference type="ChEBI" id="CHEBI:58359"/>
        <dbReference type="ChEBI" id="CHEBI:58437"/>
        <dbReference type="ChEBI" id="CHEBI:456215"/>
        <dbReference type="EC" id="6.3.5.1"/>
    </reaction>
</comment>
<dbReference type="SUPFAM" id="SSF52402">
    <property type="entry name" value="Adenine nucleotide alpha hydrolases-like"/>
    <property type="match status" value="1"/>
</dbReference>
<feature type="binding site" evidence="7">
    <location>
        <position position="295"/>
    </location>
    <ligand>
        <name>L-glutamine</name>
        <dbReference type="ChEBI" id="CHEBI:58359"/>
    </ligand>
</feature>
<evidence type="ECO:0000313" key="12">
    <source>
        <dbReference type="Proteomes" id="UP000008808"/>
    </source>
</evidence>
<evidence type="ECO:0000256" key="5">
    <source>
        <dbReference type="ARBA" id="ARBA00022840"/>
    </source>
</evidence>
<dbReference type="KEGG" id="eli:ELI_08405"/>
<feature type="domain" description="CN hydrolase" evidence="10">
    <location>
        <begin position="103"/>
        <end position="368"/>
    </location>
</feature>
<evidence type="ECO:0000256" key="4">
    <source>
        <dbReference type="ARBA" id="ARBA00022741"/>
    </source>
</evidence>
<evidence type="ECO:0000256" key="3">
    <source>
        <dbReference type="ARBA" id="ARBA00022598"/>
    </source>
</evidence>
<organism evidence="11 12">
    <name type="scientific">Erythrobacter litoralis (strain HTCC2594)</name>
    <dbReference type="NCBI Taxonomy" id="314225"/>
    <lineage>
        <taxon>Bacteria</taxon>
        <taxon>Pseudomonadati</taxon>
        <taxon>Pseudomonadota</taxon>
        <taxon>Alphaproteobacteria</taxon>
        <taxon>Sphingomonadales</taxon>
        <taxon>Erythrobacteraceae</taxon>
        <taxon>Erythrobacter/Porphyrobacter group</taxon>
        <taxon>Erythrobacter</taxon>
    </lineage>
</organism>
<dbReference type="InterPro" id="IPR014729">
    <property type="entry name" value="Rossmann-like_a/b/a_fold"/>
</dbReference>
<comment type="similarity">
    <text evidence="2 7 8">In the C-terminal section; belongs to the NAD synthetase family.</text>
</comment>
<dbReference type="EC" id="6.3.5.1" evidence="7 8"/>
<dbReference type="HOGENOM" id="CLU_025662_0_0_5"/>
<dbReference type="PANTHER" id="PTHR23090">
    <property type="entry name" value="NH 3 /GLUTAMINE-DEPENDENT NAD + SYNTHETASE"/>
    <property type="match status" value="1"/>
</dbReference>
<keyword evidence="6 7" id="KW-0520">NAD</keyword>
<feature type="binding site" evidence="7">
    <location>
        <position position="301"/>
    </location>
    <ligand>
        <name>L-glutamine</name>
        <dbReference type="ChEBI" id="CHEBI:58359"/>
    </ligand>
</feature>
<dbReference type="FunFam" id="3.40.50.620:FF:000155">
    <property type="entry name" value="Glutamine-dependent NAD(+) synthetase"/>
    <property type="match status" value="1"/>
</dbReference>
<dbReference type="GO" id="GO:0004359">
    <property type="term" value="F:glutaminase activity"/>
    <property type="evidence" value="ECO:0007669"/>
    <property type="project" value="InterPro"/>
</dbReference>
<accession>Q2N968</accession>
<dbReference type="EMBL" id="CP000157">
    <property type="protein sequence ID" value="ABC63773.1"/>
    <property type="molecule type" value="Genomic_DNA"/>
</dbReference>
<feature type="binding site" evidence="7">
    <location>
        <position position="728"/>
    </location>
    <ligand>
        <name>deamido-NAD(+)</name>
        <dbReference type="ChEBI" id="CHEBI:58437"/>
        <note>ligand shared between two neighboring subunits</note>
    </ligand>
</feature>
<feature type="region of interest" description="Disordered" evidence="9">
    <location>
        <begin position="1"/>
        <end position="24"/>
    </location>
</feature>
<comment type="pathway">
    <text evidence="1 7 8">Cofactor biosynthesis; NAD(+) biosynthesis; NAD(+) from deamido-NAD(+) (L-Gln route): step 1/1.</text>
</comment>